<accession>A0ABD2QCC1</accession>
<comment type="caution">
    <text evidence="2">The sequence shown here is derived from an EMBL/GenBank/DDBJ whole genome shotgun (WGS) entry which is preliminary data.</text>
</comment>
<dbReference type="AlphaFoldDB" id="A0ABD2QCC1"/>
<sequence length="256" mass="29213">MLDFQAQENTLFYHKTTTNMELEDQNLAHYVLLTSMRKLDQGRRSRAGIKLKRGLLIAVTAIKARQTLWEQELKLRKLYHQPVTTEESYTPVCTPVSPEKPKSCDSLTTNLTITIPTTEPSSFVPHFSPQASSMLMELEQSHSITNDSSPHENDDDNLDDDSLSDQSSTDEDLLPDEAMDKMVHSTISETQENERWKLSAQTTDYSVCDVKWAETSPILDLDQHSQMHKKRRLTYSIGELSPDPFELQRSTQHTVA</sequence>
<evidence type="ECO:0000256" key="1">
    <source>
        <dbReference type="SAM" id="MobiDB-lite"/>
    </source>
</evidence>
<proteinExistence type="predicted"/>
<feature type="region of interest" description="Disordered" evidence="1">
    <location>
        <begin position="138"/>
        <end position="175"/>
    </location>
</feature>
<keyword evidence="3" id="KW-1185">Reference proteome</keyword>
<evidence type="ECO:0000313" key="3">
    <source>
        <dbReference type="Proteomes" id="UP001626550"/>
    </source>
</evidence>
<protein>
    <submittedName>
        <fullName evidence="2">Snail 2</fullName>
    </submittedName>
</protein>
<reference evidence="2 3" key="1">
    <citation type="submission" date="2024-11" db="EMBL/GenBank/DDBJ databases">
        <title>Adaptive evolution of stress response genes in parasites aligns with host niche diversity.</title>
        <authorList>
            <person name="Hahn C."/>
            <person name="Resl P."/>
        </authorList>
    </citation>
    <scope>NUCLEOTIDE SEQUENCE [LARGE SCALE GENOMIC DNA]</scope>
    <source>
        <strain evidence="2">EGGRZ-B1_66</strain>
        <tissue evidence="2">Body</tissue>
    </source>
</reference>
<gene>
    <name evidence="2" type="primary">SNAI2_1</name>
    <name evidence="2" type="ORF">Ciccas_004197</name>
</gene>
<dbReference type="Proteomes" id="UP001626550">
    <property type="component" value="Unassembled WGS sequence"/>
</dbReference>
<dbReference type="EMBL" id="JBJKFK010000421">
    <property type="protein sequence ID" value="KAL3317164.1"/>
    <property type="molecule type" value="Genomic_DNA"/>
</dbReference>
<feature type="compositionally biased region" description="Acidic residues" evidence="1">
    <location>
        <begin position="153"/>
        <end position="175"/>
    </location>
</feature>
<evidence type="ECO:0000313" key="2">
    <source>
        <dbReference type="EMBL" id="KAL3317164.1"/>
    </source>
</evidence>
<name>A0ABD2QCC1_9PLAT</name>
<organism evidence="2 3">
    <name type="scientific">Cichlidogyrus casuarinus</name>
    <dbReference type="NCBI Taxonomy" id="1844966"/>
    <lineage>
        <taxon>Eukaryota</taxon>
        <taxon>Metazoa</taxon>
        <taxon>Spiralia</taxon>
        <taxon>Lophotrochozoa</taxon>
        <taxon>Platyhelminthes</taxon>
        <taxon>Monogenea</taxon>
        <taxon>Monopisthocotylea</taxon>
        <taxon>Dactylogyridea</taxon>
        <taxon>Ancyrocephalidae</taxon>
        <taxon>Cichlidogyrus</taxon>
    </lineage>
</organism>